<comment type="caution">
    <text evidence="1">The sequence shown here is derived from an EMBL/GenBank/DDBJ whole genome shotgun (WGS) entry which is preliminary data.</text>
</comment>
<organism evidence="1 2">
    <name type="scientific">Candidatus Vampirococcus lugosii</name>
    <dbReference type="NCBI Taxonomy" id="2789015"/>
    <lineage>
        <taxon>Bacteria</taxon>
        <taxon>Candidatus Absconditibacteriota</taxon>
        <taxon>Vampirococcus</taxon>
    </lineage>
</organism>
<reference evidence="1 2" key="1">
    <citation type="journal article" date="2021" name="Nat. Commun.">
        <title>Reductive evolution and unique predatory mode in the CPR bacterium Vampirococcus lugosii.</title>
        <authorList>
            <person name="Moreira D."/>
            <person name="Zivanovic Y."/>
            <person name="Lopez-Archilla A.I."/>
            <person name="Iniesto M."/>
            <person name="Lopez-Garcia P."/>
        </authorList>
    </citation>
    <scope>NUCLEOTIDE SEQUENCE [LARGE SCALE GENOMIC DNA]</scope>
    <source>
        <strain evidence="1">Chiprana</strain>
    </source>
</reference>
<evidence type="ECO:0000313" key="2">
    <source>
        <dbReference type="Proteomes" id="UP000680365"/>
    </source>
</evidence>
<accession>A0ABS5QMG8</accession>
<dbReference type="EMBL" id="JAEDAM010000009">
    <property type="protein sequence ID" value="MBS8121669.1"/>
    <property type="molecule type" value="Genomic_DNA"/>
</dbReference>
<proteinExistence type="predicted"/>
<sequence length="547" mass="63923">MTIDNFSENTRKADEFLDNLETETKDSISESLKVETEHAIPDIDYEIELYKNAYKKLSEMEQKFGEALGDYSFDHYDGELDTKYSYTEFEKLARGLRQELIDLQNTKEDIGFLEYKASVIGRKTGLYKNPLNFDYLLSEKLGKETKQEKLFNKMVDKLLDVEREVKNHIVKSLETDGKLPERETKINSDIENLEFETDLGRIKFSEIEDYEPETTTEKIDLWRSQREYFEGPDLVIDLGLDKDENESNIDATDINEFTDLLVNLLEENPNVLKELEIQDIYNLSPKEAILLSSKIVKDKLEFSLTKSSIDKNVNNDGLLRQFIGLINTDWISDYKLNESVLSKLPQEMQDEIRENPKEAYKKYSSEIDQVSMNELFESNSEVSSKNYSQAVKLVFDILKEMQDPDTTQLKNTYCKQHTIDLGEFDDSEIVSSSWNTFYTISPHYRSNVDVVIIDAAHADSGLELDGKISYSEDKFLFNLINLEKQGLISKEEKIYQLEYWAKYNENRQTPLYKSVCSYIANYYKEIGETYKYLKWMGYTDTEKEYNI</sequence>
<keyword evidence="2" id="KW-1185">Reference proteome</keyword>
<dbReference type="RefSeq" id="WP_213348432.1">
    <property type="nucleotide sequence ID" value="NZ_JAEDAM010000009.1"/>
</dbReference>
<evidence type="ECO:0000313" key="1">
    <source>
        <dbReference type="EMBL" id="MBS8121669.1"/>
    </source>
</evidence>
<dbReference type="Proteomes" id="UP000680365">
    <property type="component" value="Unassembled WGS sequence"/>
</dbReference>
<name>A0ABS5QMG8_9BACT</name>
<protein>
    <submittedName>
        <fullName evidence="1">Uncharacterized protein</fullName>
    </submittedName>
</protein>
<gene>
    <name evidence="1" type="ORF">VAMP_13n114</name>
</gene>